<gene>
    <name evidence="2" type="ORF">EV189_3940</name>
</gene>
<feature type="transmembrane region" description="Helical" evidence="1">
    <location>
        <begin position="41"/>
        <end position="61"/>
    </location>
</feature>
<keyword evidence="1" id="KW-0812">Transmembrane</keyword>
<proteinExistence type="predicted"/>
<reference evidence="2 3" key="1">
    <citation type="submission" date="2019-02" db="EMBL/GenBank/DDBJ databases">
        <title>Genomic Encyclopedia of Type Strains, Phase IV (KMG-IV): sequencing the most valuable type-strain genomes for metagenomic binning, comparative biology and taxonomic classification.</title>
        <authorList>
            <person name="Goeker M."/>
        </authorList>
    </citation>
    <scope>NUCLEOTIDE SEQUENCE [LARGE SCALE GENOMIC DNA]</scope>
    <source>
        <strain evidence="2 3">DSM 45622</strain>
    </source>
</reference>
<evidence type="ECO:0000313" key="2">
    <source>
        <dbReference type="EMBL" id="RZS77902.1"/>
    </source>
</evidence>
<comment type="caution">
    <text evidence="2">The sequence shown here is derived from an EMBL/GenBank/DDBJ whole genome shotgun (WGS) entry which is preliminary data.</text>
</comment>
<evidence type="ECO:0000313" key="3">
    <source>
        <dbReference type="Proteomes" id="UP000293638"/>
    </source>
</evidence>
<protein>
    <submittedName>
        <fullName evidence="2">Uncharacterized protein</fullName>
    </submittedName>
</protein>
<sequence>MTSVEDELRATLQHAAGLAPSGEDLLTSLERRERTQSRRRWAVSLAAAVVGVALASGAALLSGLHHEHAAPAAGGTTSVLRYRGVEVSVPAAWLDPQRQRCGSSVADAAYVARRAVRDCLVLGPEHVEVIAFDSSGSWSDAAAWVAARAAGRASSYRTIADRHVTVAVFAPESQRKVIDATLKSLRVLNAADVVDGCAATTPDPSATGPATIPFLIPQPSPAVRICSYNAIGGTRWLSTTRRLSGQAVTGLARQIATGAGSSLPADDCPPQAEPPYLADSWVLVFDSSSAKSLPTRVDVEPATCGGPPPGAAITGQKARAASSQLLETLARYSVPLP</sequence>
<evidence type="ECO:0000256" key="1">
    <source>
        <dbReference type="SAM" id="Phobius"/>
    </source>
</evidence>
<keyword evidence="1" id="KW-1133">Transmembrane helix</keyword>
<dbReference type="RefSeq" id="WP_130494659.1">
    <property type="nucleotide sequence ID" value="NZ_SGXD01000008.1"/>
</dbReference>
<keyword evidence="1" id="KW-0472">Membrane</keyword>
<dbReference type="Proteomes" id="UP000293638">
    <property type="component" value="Unassembled WGS sequence"/>
</dbReference>
<keyword evidence="3" id="KW-1185">Reference proteome</keyword>
<accession>A0A4Q7N790</accession>
<name>A0A4Q7N790_9ACTN</name>
<organism evidence="2 3">
    <name type="scientific">Motilibacter rhizosphaerae</name>
    <dbReference type="NCBI Taxonomy" id="598652"/>
    <lineage>
        <taxon>Bacteria</taxon>
        <taxon>Bacillati</taxon>
        <taxon>Actinomycetota</taxon>
        <taxon>Actinomycetes</taxon>
        <taxon>Motilibacterales</taxon>
        <taxon>Motilibacteraceae</taxon>
        <taxon>Motilibacter</taxon>
    </lineage>
</organism>
<dbReference type="AlphaFoldDB" id="A0A4Q7N790"/>
<dbReference type="EMBL" id="SGXD01000008">
    <property type="protein sequence ID" value="RZS77902.1"/>
    <property type="molecule type" value="Genomic_DNA"/>
</dbReference>